<evidence type="ECO:0000259" key="3">
    <source>
        <dbReference type="PROSITE" id="PS50119"/>
    </source>
</evidence>
<evidence type="ECO:0000313" key="5">
    <source>
        <dbReference type="Proteomes" id="UP001152320"/>
    </source>
</evidence>
<evidence type="ECO:0000256" key="1">
    <source>
        <dbReference type="PROSITE-ProRule" id="PRU00024"/>
    </source>
</evidence>
<keyword evidence="2" id="KW-0175">Coiled coil</keyword>
<dbReference type="GO" id="GO:0006513">
    <property type="term" value="P:protein monoubiquitination"/>
    <property type="evidence" value="ECO:0007669"/>
    <property type="project" value="TreeGrafter"/>
</dbReference>
<evidence type="ECO:0000256" key="2">
    <source>
        <dbReference type="SAM" id="Coils"/>
    </source>
</evidence>
<dbReference type="SUPFAM" id="SSF101898">
    <property type="entry name" value="NHL repeat"/>
    <property type="match status" value="1"/>
</dbReference>
<dbReference type="PROSITE" id="PS50119">
    <property type="entry name" value="ZF_BBOX"/>
    <property type="match status" value="1"/>
</dbReference>
<feature type="coiled-coil region" evidence="2">
    <location>
        <begin position="280"/>
        <end position="314"/>
    </location>
</feature>
<dbReference type="OrthoDB" id="265776at2759"/>
<dbReference type="SUPFAM" id="SSF57845">
    <property type="entry name" value="B-box zinc-binding domain"/>
    <property type="match status" value="1"/>
</dbReference>
<dbReference type="AlphaFoldDB" id="A0A9Q1BTA8"/>
<keyword evidence="1" id="KW-0862">Zinc</keyword>
<dbReference type="InterPro" id="IPR000315">
    <property type="entry name" value="Znf_B-box"/>
</dbReference>
<dbReference type="Gene3D" id="3.30.160.60">
    <property type="entry name" value="Classic Zinc Finger"/>
    <property type="match status" value="1"/>
</dbReference>
<evidence type="ECO:0000313" key="4">
    <source>
        <dbReference type="EMBL" id="KAJ8032181.1"/>
    </source>
</evidence>
<dbReference type="EMBL" id="JAIZAY010000012">
    <property type="protein sequence ID" value="KAJ8032181.1"/>
    <property type="molecule type" value="Genomic_DNA"/>
</dbReference>
<dbReference type="Pfam" id="PF00643">
    <property type="entry name" value="zf-B_box"/>
    <property type="match status" value="1"/>
</dbReference>
<dbReference type="SMART" id="SM00336">
    <property type="entry name" value="BBOX"/>
    <property type="match status" value="2"/>
</dbReference>
<dbReference type="Gene3D" id="2.120.10.30">
    <property type="entry name" value="TolB, C-terminal domain"/>
    <property type="match status" value="1"/>
</dbReference>
<protein>
    <submittedName>
        <fullName evidence="4">E3 ubiquitin-protein ligase TRIM56</fullName>
    </submittedName>
</protein>
<feature type="domain" description="B box-type" evidence="3">
    <location>
        <begin position="50"/>
        <end position="97"/>
    </location>
</feature>
<dbReference type="GO" id="GO:0008270">
    <property type="term" value="F:zinc ion binding"/>
    <property type="evidence" value="ECO:0007669"/>
    <property type="project" value="UniProtKB-KW"/>
</dbReference>
<dbReference type="PANTHER" id="PTHR25462:SF229">
    <property type="entry name" value="TRANSCRIPTION INTERMEDIARY FACTOR 1-BETA"/>
    <property type="match status" value="1"/>
</dbReference>
<proteinExistence type="predicted"/>
<keyword evidence="1" id="KW-0863">Zinc-finger</keyword>
<organism evidence="4 5">
    <name type="scientific">Holothuria leucospilota</name>
    <name type="common">Black long sea cucumber</name>
    <name type="synonym">Mertensiothuria leucospilota</name>
    <dbReference type="NCBI Taxonomy" id="206669"/>
    <lineage>
        <taxon>Eukaryota</taxon>
        <taxon>Metazoa</taxon>
        <taxon>Echinodermata</taxon>
        <taxon>Eleutherozoa</taxon>
        <taxon>Echinozoa</taxon>
        <taxon>Holothuroidea</taxon>
        <taxon>Aspidochirotacea</taxon>
        <taxon>Aspidochirotida</taxon>
        <taxon>Holothuriidae</taxon>
        <taxon>Holothuria</taxon>
    </lineage>
</organism>
<dbReference type="GO" id="GO:0061630">
    <property type="term" value="F:ubiquitin protein ligase activity"/>
    <property type="evidence" value="ECO:0007669"/>
    <property type="project" value="TreeGrafter"/>
</dbReference>
<dbReference type="Proteomes" id="UP001152320">
    <property type="component" value="Chromosome 12"/>
</dbReference>
<gene>
    <name evidence="4" type="ORF">HOLleu_25634</name>
</gene>
<reference evidence="4" key="1">
    <citation type="submission" date="2021-10" db="EMBL/GenBank/DDBJ databases">
        <title>Tropical sea cucumber genome reveals ecological adaptation and Cuvierian tubules defense mechanism.</title>
        <authorList>
            <person name="Chen T."/>
        </authorList>
    </citation>
    <scope>NUCLEOTIDE SEQUENCE</scope>
    <source>
        <strain evidence="4">Nanhai2018</strain>
        <tissue evidence="4">Muscle</tissue>
    </source>
</reference>
<dbReference type="PANTHER" id="PTHR25462">
    <property type="entry name" value="BONUS, ISOFORM C-RELATED"/>
    <property type="match status" value="1"/>
</dbReference>
<keyword evidence="1" id="KW-0479">Metal-binding</keyword>
<dbReference type="InterPro" id="IPR011042">
    <property type="entry name" value="6-blade_b-propeller_TolB-like"/>
</dbReference>
<dbReference type="InterPro" id="IPR047153">
    <property type="entry name" value="TRIM45/56/19-like"/>
</dbReference>
<sequence length="684" mass="78568">MIQGTNDVIKCPVCRGEIQIPTNGVDGFKTDFYSKSLVEYVKIQQSLKSDEIRKCYGCSKHLRVAAYCFKCNDFLCKDCHNFHVTNKMMEDHQKHTLSLEDIETKDITIEKLASMRDAPRCHIHLEEISKLYCETCSHLPVCMACSLGEHRGHNLHEVKASAKVKKEELANKLKALGEIEKDKILMKPREAKQNLLLNVSIEKEKVINVYDEKDQKIMTKIQDVEGRILQVKQEKQNKEKNIFDSLQREMENKILAIKENYEEKFNMKKTEIGGTFQERERSLENELTKLLEKRERFKRDKTELLEAIEKQLNENVHFIESVSEYLDNMNTKFENLNILGSSILASDNDWSAVQCIPDMCTVATNLMKDFKKDFPELKTLTDVTVNYKQYSFEKPSVTKISEHVQKKIIINDMYCYIFGMTSSGDGNFVISGVTSGGRTSFIIVSDINGRILKGKILKSAKYRPERYCKSLSKHKVASVCQPNEIGLYDVRDGSFIKKNMSDVINILPKDWRAICVATDPVNNHILVGGYNSRDVYVFDDQLNYLHILTLPEMIKCPRDMTVSDGHLLVCDYLGEKCYLTTMDELESKLVGELMIANLERNSLRPRSVCTDRNGFTYVLWKSYGPPQQCYLVQYNHDGIQVLATRKLDGRASVVIVVETSQGEKLLVATYDTQTVYLYDLITED</sequence>
<comment type="caution">
    <text evidence="4">The sequence shown here is derived from an EMBL/GenBank/DDBJ whole genome shotgun (WGS) entry which is preliminary data.</text>
</comment>
<accession>A0A9Q1BTA8</accession>
<name>A0A9Q1BTA8_HOLLE</name>
<keyword evidence="5" id="KW-1185">Reference proteome</keyword>